<organism evidence="1 2">
    <name type="scientific">Marinobacter lipolyticus SM19</name>
    <dbReference type="NCBI Taxonomy" id="1318628"/>
    <lineage>
        <taxon>Bacteria</taxon>
        <taxon>Pseudomonadati</taxon>
        <taxon>Pseudomonadota</taxon>
        <taxon>Gammaproteobacteria</taxon>
        <taxon>Pseudomonadales</taxon>
        <taxon>Marinobacteraceae</taxon>
        <taxon>Marinobacter</taxon>
    </lineage>
</organism>
<dbReference type="RefSeq" id="WP_012136795.1">
    <property type="nucleotide sequence ID" value="NZ_KE007306.1"/>
</dbReference>
<keyword evidence="2" id="KW-1185">Reference proteome</keyword>
<protein>
    <submittedName>
        <fullName evidence="1">Uncharacterized protein</fullName>
    </submittedName>
</protein>
<dbReference type="EMBL" id="ASAD01000007">
    <property type="protein sequence ID" value="EON93160.1"/>
    <property type="molecule type" value="Genomic_DNA"/>
</dbReference>
<evidence type="ECO:0000313" key="1">
    <source>
        <dbReference type="EMBL" id="EON93160.1"/>
    </source>
</evidence>
<reference evidence="1 2" key="1">
    <citation type="journal article" date="2013" name="Genome Announc.">
        <title>Draft Genome Sequence of the Moderately Halophilic Bacterium Marinobacter lipolyticus Strain SM19.</title>
        <authorList>
            <person name="Papke R.T."/>
            <person name="de la Haba R.R."/>
            <person name="Infante-Dominguez C."/>
            <person name="Perez D."/>
            <person name="Sanchez-Porro C."/>
            <person name="Lapierre P."/>
            <person name="Ventosa A."/>
        </authorList>
    </citation>
    <scope>NUCLEOTIDE SEQUENCE [LARGE SCALE GENOMIC DNA]</scope>
    <source>
        <strain evidence="1 2">SM19</strain>
    </source>
</reference>
<dbReference type="eggNOG" id="ENOG5033AI1">
    <property type="taxonomic scope" value="Bacteria"/>
</dbReference>
<dbReference type="STRING" id="1318628.MARLIPOL_03970"/>
<dbReference type="OrthoDB" id="255738at2"/>
<dbReference type="Proteomes" id="UP000016540">
    <property type="component" value="Unassembled WGS sequence"/>
</dbReference>
<comment type="caution">
    <text evidence="1">The sequence shown here is derived from an EMBL/GenBank/DDBJ whole genome shotgun (WGS) entry which is preliminary data.</text>
</comment>
<evidence type="ECO:0000313" key="2">
    <source>
        <dbReference type="Proteomes" id="UP000016540"/>
    </source>
</evidence>
<dbReference type="AlphaFoldDB" id="R8B3H5"/>
<proteinExistence type="predicted"/>
<dbReference type="HOGENOM" id="CLU_1123475_0_0_6"/>
<accession>R8B3H5</accession>
<sequence>MVEVRRLNEQGIEAFENYIRELSGDGGLAVPVGYLTDDRTSESLGVELRLDESTKFETRYDMGIYLVELLKNVRSQQLLGDVGFWTWLALYWFEQLCPLDSKGKRNPKKPYNYVLSQNWNHRPRHALYTTWMLVANHGENALFMLSKKPSDRGELIEQLAARQYFMSCCGVIEAARRIYFDPDRRTFKRGSTSQTRGGNIRRFVSYLQQLDLTYDLGTVTSDSLMSILPPEYDGFLADHSGRNSASA</sequence>
<name>R8B3H5_9GAMM</name>
<gene>
    <name evidence="1" type="ORF">MARLIPOL_03970</name>
</gene>